<organism evidence="1 2">
    <name type="scientific">Actinokineospora fastidiosa</name>
    <dbReference type="NCBI Taxonomy" id="1816"/>
    <lineage>
        <taxon>Bacteria</taxon>
        <taxon>Bacillati</taxon>
        <taxon>Actinomycetota</taxon>
        <taxon>Actinomycetes</taxon>
        <taxon>Pseudonocardiales</taxon>
        <taxon>Pseudonocardiaceae</taxon>
        <taxon>Actinokineospora</taxon>
    </lineage>
</organism>
<name>A0A918G3X6_9PSEU</name>
<dbReference type="Proteomes" id="UP000660680">
    <property type="component" value="Unassembled WGS sequence"/>
</dbReference>
<comment type="caution">
    <text evidence="1">The sequence shown here is derived from an EMBL/GenBank/DDBJ whole genome shotgun (WGS) entry which is preliminary data.</text>
</comment>
<proteinExistence type="predicted"/>
<gene>
    <name evidence="1" type="ORF">GCM10010171_05130</name>
</gene>
<accession>A0A918G3X6</accession>
<sequence length="56" mass="6175">MMGGATTTLSGMRMNYACDDGYGYGDVDQSAKIWTLFFQSDGSPEVIEVPVRTAWF</sequence>
<evidence type="ECO:0000313" key="1">
    <source>
        <dbReference type="EMBL" id="GGS15971.1"/>
    </source>
</evidence>
<reference evidence="1" key="2">
    <citation type="submission" date="2020-09" db="EMBL/GenBank/DDBJ databases">
        <authorList>
            <person name="Sun Q."/>
            <person name="Ohkuma M."/>
        </authorList>
    </citation>
    <scope>NUCLEOTIDE SEQUENCE</scope>
    <source>
        <strain evidence="1">JCM 3276</strain>
    </source>
</reference>
<keyword evidence="2" id="KW-1185">Reference proteome</keyword>
<evidence type="ECO:0000313" key="2">
    <source>
        <dbReference type="Proteomes" id="UP000660680"/>
    </source>
</evidence>
<reference evidence="1" key="1">
    <citation type="journal article" date="2014" name="Int. J. Syst. Evol. Microbiol.">
        <title>Complete genome sequence of Corynebacterium casei LMG S-19264T (=DSM 44701T), isolated from a smear-ripened cheese.</title>
        <authorList>
            <consortium name="US DOE Joint Genome Institute (JGI-PGF)"/>
            <person name="Walter F."/>
            <person name="Albersmeier A."/>
            <person name="Kalinowski J."/>
            <person name="Ruckert C."/>
        </authorList>
    </citation>
    <scope>NUCLEOTIDE SEQUENCE</scope>
    <source>
        <strain evidence="1">JCM 3276</strain>
    </source>
</reference>
<protein>
    <submittedName>
        <fullName evidence="1">Uncharacterized protein</fullName>
    </submittedName>
</protein>
<dbReference type="AlphaFoldDB" id="A0A918G3X6"/>
<dbReference type="EMBL" id="BMRB01000001">
    <property type="protein sequence ID" value="GGS15971.1"/>
    <property type="molecule type" value="Genomic_DNA"/>
</dbReference>